<keyword evidence="2" id="KW-1185">Reference proteome</keyword>
<comment type="caution">
    <text evidence="1">The sequence shown here is derived from an EMBL/GenBank/DDBJ whole genome shotgun (WGS) entry which is preliminary data.</text>
</comment>
<evidence type="ECO:0000313" key="1">
    <source>
        <dbReference type="EMBL" id="MCR6544250.1"/>
    </source>
</evidence>
<evidence type="ECO:0000313" key="2">
    <source>
        <dbReference type="Proteomes" id="UP001524944"/>
    </source>
</evidence>
<accession>A0ABT1Y059</accession>
<gene>
    <name evidence="1" type="ORF">NVS47_01765</name>
</gene>
<protein>
    <submittedName>
        <fullName evidence="1">Uncharacterized protein</fullName>
    </submittedName>
</protein>
<dbReference type="RefSeq" id="WP_157677362.1">
    <property type="nucleotide sequence ID" value="NZ_CP022121.1"/>
</dbReference>
<dbReference type="EMBL" id="JANPWE010000001">
    <property type="protein sequence ID" value="MCR6544250.1"/>
    <property type="molecule type" value="Genomic_DNA"/>
</dbReference>
<organism evidence="1 2">
    <name type="scientific">Dehalobacterium formicoaceticum</name>
    <dbReference type="NCBI Taxonomy" id="51515"/>
    <lineage>
        <taxon>Bacteria</taxon>
        <taxon>Bacillati</taxon>
        <taxon>Bacillota</taxon>
        <taxon>Clostridia</taxon>
        <taxon>Eubacteriales</taxon>
        <taxon>Peptococcaceae</taxon>
        <taxon>Dehalobacterium</taxon>
    </lineage>
</organism>
<proteinExistence type="predicted"/>
<sequence length="46" mass="5239">MTNHAIEEVLAEVIKMRSWYAKEANAENTAIALFDDILEMLESVLD</sequence>
<dbReference type="Proteomes" id="UP001524944">
    <property type="component" value="Unassembled WGS sequence"/>
</dbReference>
<name>A0ABT1Y059_9FIRM</name>
<reference evidence="1 2" key="1">
    <citation type="submission" date="2022-08" db="EMBL/GenBank/DDBJ databases">
        <title>Proteogenomics of the novel Dehalobacterium formicoaceticum strain EZ94 highlights a key role of methyltransferases during anaerobic dichloromethane degradation.</title>
        <authorList>
            <person name="Wasmund K."/>
        </authorList>
    </citation>
    <scope>NUCLEOTIDE SEQUENCE [LARGE SCALE GENOMIC DNA]</scope>
    <source>
        <strain evidence="1 2">EZ94</strain>
    </source>
</reference>